<keyword evidence="2" id="KW-1185">Reference proteome</keyword>
<dbReference type="Proteomes" id="UP001165587">
    <property type="component" value="Unassembled WGS sequence"/>
</dbReference>
<evidence type="ECO:0000313" key="1">
    <source>
        <dbReference type="EMBL" id="MCS5726660.1"/>
    </source>
</evidence>
<dbReference type="EMBL" id="JANLCK010000006">
    <property type="protein sequence ID" value="MCS5726660.1"/>
    <property type="molecule type" value="Genomic_DNA"/>
</dbReference>
<dbReference type="RefSeq" id="WP_259529309.1">
    <property type="nucleotide sequence ID" value="NZ_JANLCK010000006.1"/>
</dbReference>
<protein>
    <submittedName>
        <fullName evidence="1">Uncharacterized protein</fullName>
    </submittedName>
</protein>
<proteinExistence type="predicted"/>
<sequence>MMTVEAAGAALHDGNIVQAALAARAALVVGDAIARSHAVSLRDAGPDTEQGAWIRTRLSQELAAARTTLRSVLNGEVALDYPDRLAEALQLCRIWRELDAEFALNESLIVRELRERHGIVLPIPQPEVK</sequence>
<accession>A0AA41XI02</accession>
<comment type="caution">
    <text evidence="1">The sequence shown here is derived from an EMBL/GenBank/DDBJ whole genome shotgun (WGS) entry which is preliminary data.</text>
</comment>
<name>A0AA41XI02_9MICO</name>
<gene>
    <name evidence="1" type="ORF">N1028_12230</name>
</gene>
<dbReference type="AlphaFoldDB" id="A0AA41XI02"/>
<evidence type="ECO:0000313" key="2">
    <source>
        <dbReference type="Proteomes" id="UP001165587"/>
    </source>
</evidence>
<reference evidence="1" key="1">
    <citation type="submission" date="2022-08" db="EMBL/GenBank/DDBJ databases">
        <authorList>
            <person name="Deng Y."/>
            <person name="Han X.-F."/>
            <person name="Zhang Y.-Q."/>
        </authorList>
    </citation>
    <scope>NUCLEOTIDE SEQUENCE</scope>
    <source>
        <strain evidence="1">CPCC 203407</strain>
    </source>
</reference>
<organism evidence="1 2">
    <name type="scientific">Herbiconiux oxytropis</name>
    <dbReference type="NCBI Taxonomy" id="2970915"/>
    <lineage>
        <taxon>Bacteria</taxon>
        <taxon>Bacillati</taxon>
        <taxon>Actinomycetota</taxon>
        <taxon>Actinomycetes</taxon>
        <taxon>Micrococcales</taxon>
        <taxon>Microbacteriaceae</taxon>
        <taxon>Herbiconiux</taxon>
    </lineage>
</organism>